<comment type="caution">
    <text evidence="2">The sequence shown here is derived from an EMBL/GenBank/DDBJ whole genome shotgun (WGS) entry which is preliminary data.</text>
</comment>
<dbReference type="Proteomes" id="UP000245119">
    <property type="component" value="Linkage Group LG14"/>
</dbReference>
<evidence type="ECO:0000256" key="1">
    <source>
        <dbReference type="SAM" id="MobiDB-lite"/>
    </source>
</evidence>
<dbReference type="AlphaFoldDB" id="A0A2T7NDB2"/>
<dbReference type="EMBL" id="PZQS01000014">
    <property type="protein sequence ID" value="PVD19159.1"/>
    <property type="molecule type" value="Genomic_DNA"/>
</dbReference>
<name>A0A2T7NDB2_POMCA</name>
<feature type="region of interest" description="Disordered" evidence="1">
    <location>
        <begin position="71"/>
        <end position="97"/>
    </location>
</feature>
<sequence>MEWKIYDSALNSHGVRPAVGVVARGRRMTGCDCAVPGHKSRPRRRVGLTVAEITGLSEYFDHGYVQQEARDGPLFRLDQRDRERKEKEREKMDKNLRATRITVTGPKKKKIQSNV</sequence>
<accession>A0A2T7NDB2</accession>
<evidence type="ECO:0000313" key="2">
    <source>
        <dbReference type="EMBL" id="PVD19159.1"/>
    </source>
</evidence>
<evidence type="ECO:0000313" key="3">
    <source>
        <dbReference type="Proteomes" id="UP000245119"/>
    </source>
</evidence>
<reference evidence="2 3" key="1">
    <citation type="submission" date="2018-04" db="EMBL/GenBank/DDBJ databases">
        <title>The genome of golden apple snail Pomacea canaliculata provides insight into stress tolerance and invasive adaptation.</title>
        <authorList>
            <person name="Liu C."/>
            <person name="Liu B."/>
            <person name="Ren Y."/>
            <person name="Zhang Y."/>
            <person name="Wang H."/>
            <person name="Li S."/>
            <person name="Jiang F."/>
            <person name="Yin L."/>
            <person name="Zhang G."/>
            <person name="Qian W."/>
            <person name="Fan W."/>
        </authorList>
    </citation>
    <scope>NUCLEOTIDE SEQUENCE [LARGE SCALE GENOMIC DNA]</scope>
    <source>
        <strain evidence="2">SZHN2017</strain>
        <tissue evidence="2">Muscle</tissue>
    </source>
</reference>
<gene>
    <name evidence="2" type="ORF">C0Q70_21723</name>
</gene>
<keyword evidence="3" id="KW-1185">Reference proteome</keyword>
<organism evidence="2 3">
    <name type="scientific">Pomacea canaliculata</name>
    <name type="common">Golden apple snail</name>
    <dbReference type="NCBI Taxonomy" id="400727"/>
    <lineage>
        <taxon>Eukaryota</taxon>
        <taxon>Metazoa</taxon>
        <taxon>Spiralia</taxon>
        <taxon>Lophotrochozoa</taxon>
        <taxon>Mollusca</taxon>
        <taxon>Gastropoda</taxon>
        <taxon>Caenogastropoda</taxon>
        <taxon>Architaenioglossa</taxon>
        <taxon>Ampullarioidea</taxon>
        <taxon>Ampullariidae</taxon>
        <taxon>Pomacea</taxon>
    </lineage>
</organism>
<proteinExistence type="predicted"/>
<feature type="compositionally biased region" description="Basic and acidic residues" evidence="1">
    <location>
        <begin position="71"/>
        <end position="96"/>
    </location>
</feature>
<protein>
    <submittedName>
        <fullName evidence="2">Uncharacterized protein</fullName>
    </submittedName>
</protein>